<feature type="transmembrane region" description="Helical" evidence="1">
    <location>
        <begin position="6"/>
        <end position="26"/>
    </location>
</feature>
<accession>A0A9P4LZ57</accession>
<organism evidence="2 3">
    <name type="scientific">Saccharata proteae CBS 121410</name>
    <dbReference type="NCBI Taxonomy" id="1314787"/>
    <lineage>
        <taxon>Eukaryota</taxon>
        <taxon>Fungi</taxon>
        <taxon>Dikarya</taxon>
        <taxon>Ascomycota</taxon>
        <taxon>Pezizomycotina</taxon>
        <taxon>Dothideomycetes</taxon>
        <taxon>Dothideomycetes incertae sedis</taxon>
        <taxon>Botryosphaeriales</taxon>
        <taxon>Saccharataceae</taxon>
        <taxon>Saccharata</taxon>
    </lineage>
</organism>
<comment type="caution">
    <text evidence="2">The sequence shown here is derived from an EMBL/GenBank/DDBJ whole genome shotgun (WGS) entry which is preliminary data.</text>
</comment>
<dbReference type="EMBL" id="ML978711">
    <property type="protein sequence ID" value="KAF2092291.1"/>
    <property type="molecule type" value="Genomic_DNA"/>
</dbReference>
<keyword evidence="3" id="KW-1185">Reference proteome</keyword>
<keyword evidence="1" id="KW-0472">Membrane</keyword>
<reference evidence="2" key="1">
    <citation type="journal article" date="2020" name="Stud. Mycol.">
        <title>101 Dothideomycetes genomes: a test case for predicting lifestyles and emergence of pathogens.</title>
        <authorList>
            <person name="Haridas S."/>
            <person name="Albert R."/>
            <person name="Binder M."/>
            <person name="Bloem J."/>
            <person name="Labutti K."/>
            <person name="Salamov A."/>
            <person name="Andreopoulos B."/>
            <person name="Baker S."/>
            <person name="Barry K."/>
            <person name="Bills G."/>
            <person name="Bluhm B."/>
            <person name="Cannon C."/>
            <person name="Castanera R."/>
            <person name="Culley D."/>
            <person name="Daum C."/>
            <person name="Ezra D."/>
            <person name="Gonzalez J."/>
            <person name="Henrissat B."/>
            <person name="Kuo A."/>
            <person name="Liang C."/>
            <person name="Lipzen A."/>
            <person name="Lutzoni F."/>
            <person name="Magnuson J."/>
            <person name="Mondo S."/>
            <person name="Nolan M."/>
            <person name="Ohm R."/>
            <person name="Pangilinan J."/>
            <person name="Park H.-J."/>
            <person name="Ramirez L."/>
            <person name="Alfaro M."/>
            <person name="Sun H."/>
            <person name="Tritt A."/>
            <person name="Yoshinaga Y."/>
            <person name="Zwiers L.-H."/>
            <person name="Turgeon B."/>
            <person name="Goodwin S."/>
            <person name="Spatafora J."/>
            <person name="Crous P."/>
            <person name="Grigoriev I."/>
        </authorList>
    </citation>
    <scope>NUCLEOTIDE SEQUENCE</scope>
    <source>
        <strain evidence="2">CBS 121410</strain>
    </source>
</reference>
<sequence>MAGTLWVSMVAGGLMTGLIMMLLRLIHLLNSTTTATMENPRPKHDFIPIANPRDFRWLNGFKRLMRPHWFPPIEDVRCSYNDSLSIQIPRINLKQADARLVTSLRALCSVHSAQVTISYFETAIQHRFKDENDYSVPGITISDVENVRLMLNKAASDAALGDLSQDPEVNIPPEFSLSMNTVLGDRCTYCKWGTNSQRASERLSFQLGYPRRADFPKGDEGKQAFEDAREKRSRDYRIALTDKIEQNWRFHINEVLPLCIREPKHPTASAKEVIDKLGSFGFKDSSQWSLDFLYHLYVLSSMTVSIAGSMGGLDLARERMESEITQRQKSKAKKKCTWLLTQDLKRVITCLAGEMDKERAI</sequence>
<evidence type="ECO:0000313" key="2">
    <source>
        <dbReference type="EMBL" id="KAF2092291.1"/>
    </source>
</evidence>
<keyword evidence="1" id="KW-0812">Transmembrane</keyword>
<evidence type="ECO:0000256" key="1">
    <source>
        <dbReference type="SAM" id="Phobius"/>
    </source>
</evidence>
<evidence type="ECO:0000313" key="3">
    <source>
        <dbReference type="Proteomes" id="UP000799776"/>
    </source>
</evidence>
<keyword evidence="1" id="KW-1133">Transmembrane helix</keyword>
<protein>
    <submittedName>
        <fullName evidence="2">Uncharacterized protein</fullName>
    </submittedName>
</protein>
<gene>
    <name evidence="2" type="ORF">K490DRAFT_61732</name>
</gene>
<dbReference type="Proteomes" id="UP000799776">
    <property type="component" value="Unassembled WGS sequence"/>
</dbReference>
<dbReference type="AlphaFoldDB" id="A0A9P4LZ57"/>
<proteinExistence type="predicted"/>
<name>A0A9P4LZ57_9PEZI</name>